<feature type="region of interest" description="Disordered" evidence="12">
    <location>
        <begin position="127"/>
        <end position="166"/>
    </location>
</feature>
<dbReference type="PANTHER" id="PTHR21451:SF0">
    <property type="entry name" value="HISTONE-LYSINE N-METHYLTRANSFERASE, H3 LYSINE-79 SPECIFIC"/>
    <property type="match status" value="1"/>
</dbReference>
<evidence type="ECO:0000256" key="1">
    <source>
        <dbReference type="ARBA" id="ARBA00004123"/>
    </source>
</evidence>
<evidence type="ECO:0000256" key="8">
    <source>
        <dbReference type="ARBA" id="ARBA00023242"/>
    </source>
</evidence>
<dbReference type="InterPro" id="IPR025789">
    <property type="entry name" value="DOT1_dom"/>
</dbReference>
<feature type="domain" description="DOT1" evidence="13">
    <location>
        <begin position="298"/>
        <end position="637"/>
    </location>
</feature>
<dbReference type="InterPro" id="IPR030445">
    <property type="entry name" value="H3-K79_meTrfase"/>
</dbReference>
<dbReference type="GO" id="GO:0006281">
    <property type="term" value="P:DNA repair"/>
    <property type="evidence" value="ECO:0007669"/>
    <property type="project" value="TreeGrafter"/>
</dbReference>
<dbReference type="PANTHER" id="PTHR21451">
    <property type="entry name" value="HISTONE H3 METHYLTRANSFERASE"/>
    <property type="match status" value="1"/>
</dbReference>
<keyword evidence="7 11" id="KW-0156">Chromatin regulator</keyword>
<dbReference type="EC" id="2.1.1.360" evidence="2 11"/>
<evidence type="ECO:0000256" key="5">
    <source>
        <dbReference type="ARBA" id="ARBA00022679"/>
    </source>
</evidence>
<keyword evidence="8 11" id="KW-0539">Nucleus</keyword>
<dbReference type="AlphaFoldDB" id="A0A8E2APP6"/>
<evidence type="ECO:0000313" key="14">
    <source>
        <dbReference type="EMBL" id="OCH88356.1"/>
    </source>
</evidence>
<comment type="similarity">
    <text evidence="11">Belongs to the class I-like SAM-binding methyltransferase superfamily. DOT1 family.</text>
</comment>
<comment type="subcellular location">
    <subcellularLocation>
        <location evidence="1 11">Nucleus</location>
    </subcellularLocation>
</comment>
<dbReference type="GO" id="GO:0000077">
    <property type="term" value="P:DNA damage checkpoint signaling"/>
    <property type="evidence" value="ECO:0007669"/>
    <property type="project" value="TreeGrafter"/>
</dbReference>
<proteinExistence type="inferred from homology"/>
<feature type="compositionally biased region" description="Low complexity" evidence="12">
    <location>
        <begin position="61"/>
        <end position="70"/>
    </location>
</feature>
<reference evidence="14 15" key="1">
    <citation type="submission" date="2016-07" db="EMBL/GenBank/DDBJ databases">
        <title>Draft genome of the white-rot fungus Obba rivulosa 3A-2.</title>
        <authorList>
            <consortium name="DOE Joint Genome Institute"/>
            <person name="Miettinen O."/>
            <person name="Riley R."/>
            <person name="Acob R."/>
            <person name="Barry K."/>
            <person name="Cullen D."/>
            <person name="De Vries R."/>
            <person name="Hainaut M."/>
            <person name="Hatakka A."/>
            <person name="Henrissat B."/>
            <person name="Hilden K."/>
            <person name="Kuo R."/>
            <person name="Labutti K."/>
            <person name="Lipzen A."/>
            <person name="Makela M.R."/>
            <person name="Sandor L."/>
            <person name="Spatafora J.W."/>
            <person name="Grigoriev I.V."/>
            <person name="Hibbett D.S."/>
        </authorList>
    </citation>
    <scope>NUCLEOTIDE SEQUENCE [LARGE SCALE GENOMIC DNA]</scope>
    <source>
        <strain evidence="14 15">3A-2</strain>
    </source>
</reference>
<gene>
    <name evidence="14" type="ORF">OBBRIDRAFT_758342</name>
</gene>
<evidence type="ECO:0000256" key="6">
    <source>
        <dbReference type="ARBA" id="ARBA00022691"/>
    </source>
</evidence>
<evidence type="ECO:0000256" key="2">
    <source>
        <dbReference type="ARBA" id="ARBA00012190"/>
    </source>
</evidence>
<evidence type="ECO:0000256" key="7">
    <source>
        <dbReference type="ARBA" id="ARBA00022853"/>
    </source>
</evidence>
<dbReference type="PROSITE" id="PS51569">
    <property type="entry name" value="DOT1"/>
    <property type="match status" value="1"/>
</dbReference>
<comment type="activity regulation">
    <text evidence="11">Ubiquitination of histone H2B to form H2BK123ub1 is required for efficient DOT1 methyltransferase activity on histone H3.</text>
</comment>
<dbReference type="GO" id="GO:0032259">
    <property type="term" value="P:methylation"/>
    <property type="evidence" value="ECO:0007669"/>
    <property type="project" value="UniProtKB-KW"/>
</dbReference>
<dbReference type="InterPro" id="IPR029063">
    <property type="entry name" value="SAM-dependent_MTases_sf"/>
</dbReference>
<evidence type="ECO:0000313" key="15">
    <source>
        <dbReference type="Proteomes" id="UP000250043"/>
    </source>
</evidence>
<comment type="function">
    <text evidence="11">Histone methyltransferase that specifically trimethylates histone H3 to form H3K79me3. This methylation is required for telomere silencing and for the pachytene checkpoint during the meiotic cell cycle by allowing the recruitment of RAD9 to double strand breaks. Nucleosomes are preferred as substrate compared to free histone.</text>
</comment>
<keyword evidence="15" id="KW-1185">Reference proteome</keyword>
<dbReference type="CDD" id="cd02440">
    <property type="entry name" value="AdoMet_MTases"/>
    <property type="match status" value="1"/>
</dbReference>
<comment type="miscellaneous">
    <text evidence="11">In contrast to other lysine histone methyltransferases, it does not contain a SET domain, suggesting the existence of another mechanism for methylation of lysine residues of histones.</text>
</comment>
<dbReference type="FunFam" id="3.40.50.150:FF:000033">
    <property type="entry name" value="Histone-lysine N-methyltransferase, H3 lysine-79 specific"/>
    <property type="match status" value="1"/>
</dbReference>
<dbReference type="GO" id="GO:0140956">
    <property type="term" value="F:histone H3K79 trimethyltransferase activity"/>
    <property type="evidence" value="ECO:0007669"/>
    <property type="project" value="UniProtKB-EC"/>
</dbReference>
<dbReference type="GO" id="GO:0005634">
    <property type="term" value="C:nucleus"/>
    <property type="evidence" value="ECO:0007669"/>
    <property type="project" value="UniProtKB-SubCell"/>
</dbReference>
<evidence type="ECO:0000256" key="4">
    <source>
        <dbReference type="ARBA" id="ARBA00022603"/>
    </source>
</evidence>
<dbReference type="OrthoDB" id="443402at2759"/>
<evidence type="ECO:0000259" key="13">
    <source>
        <dbReference type="PROSITE" id="PS51569"/>
    </source>
</evidence>
<feature type="compositionally biased region" description="Low complexity" evidence="12">
    <location>
        <begin position="303"/>
        <end position="317"/>
    </location>
</feature>
<dbReference type="SUPFAM" id="SSF53335">
    <property type="entry name" value="S-adenosyl-L-methionine-dependent methyltransferases"/>
    <property type="match status" value="1"/>
</dbReference>
<evidence type="ECO:0000256" key="11">
    <source>
        <dbReference type="RuleBase" id="RU271113"/>
    </source>
</evidence>
<evidence type="ECO:0000256" key="3">
    <source>
        <dbReference type="ARBA" id="ARBA00020987"/>
    </source>
</evidence>
<keyword evidence="5 11" id="KW-0808">Transferase</keyword>
<feature type="region of interest" description="Disordered" evidence="12">
    <location>
        <begin position="1"/>
        <end position="115"/>
    </location>
</feature>
<evidence type="ECO:0000256" key="10">
    <source>
        <dbReference type="ARBA" id="ARBA00047770"/>
    </source>
</evidence>
<feature type="compositionally biased region" description="Low complexity" evidence="12">
    <location>
        <begin position="92"/>
        <end position="112"/>
    </location>
</feature>
<evidence type="ECO:0000256" key="9">
    <source>
        <dbReference type="ARBA" id="ARBA00029821"/>
    </source>
</evidence>
<keyword evidence="6 11" id="KW-0949">S-adenosyl-L-methionine</keyword>
<dbReference type="Proteomes" id="UP000250043">
    <property type="component" value="Unassembled WGS sequence"/>
</dbReference>
<keyword evidence="4 11" id="KW-0489">Methyltransferase</keyword>
<dbReference type="Pfam" id="PF08123">
    <property type="entry name" value="DOT1"/>
    <property type="match status" value="1"/>
</dbReference>
<dbReference type="Gene3D" id="3.40.50.150">
    <property type="entry name" value="Vaccinia Virus protein VP39"/>
    <property type="match status" value="1"/>
</dbReference>
<name>A0A8E2APP6_9APHY</name>
<organism evidence="14 15">
    <name type="scientific">Obba rivulosa</name>
    <dbReference type="NCBI Taxonomy" id="1052685"/>
    <lineage>
        <taxon>Eukaryota</taxon>
        <taxon>Fungi</taxon>
        <taxon>Dikarya</taxon>
        <taxon>Basidiomycota</taxon>
        <taxon>Agaricomycotina</taxon>
        <taxon>Agaricomycetes</taxon>
        <taxon>Polyporales</taxon>
        <taxon>Gelatoporiaceae</taxon>
        <taxon>Obba</taxon>
    </lineage>
</organism>
<evidence type="ECO:0000256" key="12">
    <source>
        <dbReference type="SAM" id="MobiDB-lite"/>
    </source>
</evidence>
<comment type="catalytic activity">
    <reaction evidence="10 11">
        <text>L-lysyl(79)-[histone H3] + 3 S-adenosyl-L-methionine = N(6),N(6),N(6)-trimethyl-L-lysyl(79)-[histone H3] + 3 S-adenosyl-L-homocysteine + 3 H(+)</text>
        <dbReference type="Rhea" id="RHEA:60328"/>
        <dbReference type="Rhea" id="RHEA-COMP:15549"/>
        <dbReference type="Rhea" id="RHEA-COMP:15552"/>
        <dbReference type="ChEBI" id="CHEBI:15378"/>
        <dbReference type="ChEBI" id="CHEBI:29969"/>
        <dbReference type="ChEBI" id="CHEBI:57856"/>
        <dbReference type="ChEBI" id="CHEBI:59789"/>
        <dbReference type="ChEBI" id="CHEBI:61961"/>
        <dbReference type="EC" id="2.1.1.360"/>
    </reaction>
</comment>
<dbReference type="EMBL" id="KV722455">
    <property type="protein sequence ID" value="OCH88356.1"/>
    <property type="molecule type" value="Genomic_DNA"/>
</dbReference>
<feature type="compositionally biased region" description="Polar residues" evidence="12">
    <location>
        <begin position="127"/>
        <end position="151"/>
    </location>
</feature>
<sequence length="651" mass="70863">MLTTRPAATDLNFFSKSKSPNVGASSASPITVTTRVVTVQRTPNPASGALKVTARSATPVAKSRTPPTTTAKKRKVEGAGGSATAAKRPRLESATASTSSRAQSESRSRAPSVAPLLDVPVPANFASKSSSLRSSPFTAETGSSRSRSASLFPTPEPPAPRKCWTEEDGRAGDDFLSSEVIVQSLMKSYKAYFCNPDDPSDKSWEPHPTDYPVSELEYPNDGACERFILLAPKDKDHYNPIMCLETSLHTIIECYLTPAQQALFGNLHTAGLTDEDEFRDDHSLRSSPSPQHSTEVPPPSCSPTPSNASSSSSSSTSSISSTLSSMSSLSSLSQLSCYSDLVSISGRSEVNCLKLFQRAVRKRDGPLFLKVMNTINAILRMLKYPTLSDPYLPCPENVFRTTVKSWSQIPERVFTRIVDETYQRAVGPHVASLSRYEAFSSEVYGELMPSFVAEIVKSTGLREDALFVDLGSGVGNVVLQASLQTGCKGFGVEIMSAPAKCARSQKEQLKIRCRMWGVVMGDVELEEGDMLKSSRVDELIPKADVLLVNNKVFLESLNEAIRPKFLDLKEGAIVVSLKPFVSSSRLTGRNLDDISAIFQVTERSYFPGSVSWGSGGGSYFLHRVDRQGYADIKRQVESSRYTSSRSTRSRK</sequence>
<feature type="region of interest" description="Disordered" evidence="12">
    <location>
        <begin position="277"/>
        <end position="317"/>
    </location>
</feature>
<protein>
    <recommendedName>
        <fullName evidence="3 11">Histone-lysine N-methyltransferase, H3 lysine-79 specific</fullName>
        <ecNumber evidence="2 11">2.1.1.360</ecNumber>
    </recommendedName>
    <alternativeName>
        <fullName evidence="9 11">Histone H3-K79 methyltransferase</fullName>
    </alternativeName>
</protein>
<feature type="compositionally biased region" description="Low complexity" evidence="12">
    <location>
        <begin position="31"/>
        <end position="42"/>
    </location>
</feature>
<feature type="compositionally biased region" description="Polar residues" evidence="12">
    <location>
        <begin position="12"/>
        <end position="30"/>
    </location>
</feature>
<accession>A0A8E2APP6</accession>